<keyword evidence="1" id="KW-0812">Transmembrane</keyword>
<proteinExistence type="predicted"/>
<evidence type="ECO:0000313" key="2">
    <source>
        <dbReference type="EMBL" id="OIN95894.1"/>
    </source>
</evidence>
<dbReference type="EMBL" id="MNUO01000123">
    <property type="protein sequence ID" value="OIN95894.1"/>
    <property type="molecule type" value="Genomic_DNA"/>
</dbReference>
<name>A0A1J4SCQ9_9BACT</name>
<feature type="transmembrane region" description="Helical" evidence="1">
    <location>
        <begin position="6"/>
        <end position="33"/>
    </location>
</feature>
<protein>
    <submittedName>
        <fullName evidence="2">Uncharacterized protein</fullName>
    </submittedName>
</protein>
<keyword evidence="1" id="KW-1133">Transmembrane helix</keyword>
<feature type="transmembrane region" description="Helical" evidence="1">
    <location>
        <begin position="61"/>
        <end position="80"/>
    </location>
</feature>
<comment type="caution">
    <text evidence="2">The sequence shown here is derived from an EMBL/GenBank/DDBJ whole genome shotgun (WGS) entry which is preliminary data.</text>
</comment>
<keyword evidence="1" id="KW-0472">Membrane</keyword>
<gene>
    <name evidence="2" type="ORF">AUJ66_08020</name>
</gene>
<organism evidence="2 3">
    <name type="scientific">Candidatus Desantisbacteria bacterium CG1_02_38_46</name>
    <dbReference type="NCBI Taxonomy" id="1817893"/>
    <lineage>
        <taxon>Bacteria</taxon>
        <taxon>Candidatus Desantisiibacteriota</taxon>
    </lineage>
</organism>
<evidence type="ECO:0000256" key="1">
    <source>
        <dbReference type="SAM" id="Phobius"/>
    </source>
</evidence>
<evidence type="ECO:0000313" key="3">
    <source>
        <dbReference type="Proteomes" id="UP000182278"/>
    </source>
</evidence>
<reference evidence="2 3" key="1">
    <citation type="journal article" date="2016" name="Environ. Microbiol.">
        <title>Genomic resolution of a cold subsurface aquifer community provides metabolic insights for novel microbes adapted to high CO concentrations.</title>
        <authorList>
            <person name="Probst A.J."/>
            <person name="Castelle C.J."/>
            <person name="Singh A."/>
            <person name="Brown C.T."/>
            <person name="Anantharaman K."/>
            <person name="Sharon I."/>
            <person name="Hug L.A."/>
            <person name="Burstein D."/>
            <person name="Emerson J.B."/>
            <person name="Thomas B.C."/>
            <person name="Banfield J.F."/>
        </authorList>
    </citation>
    <scope>NUCLEOTIDE SEQUENCE [LARGE SCALE GENOMIC DNA]</scope>
    <source>
        <strain evidence="2">CG1_02_38_46</strain>
    </source>
</reference>
<accession>A0A1J4SCQ9</accession>
<dbReference type="STRING" id="1817893.AUJ66_08020"/>
<sequence length="102" mass="12303">MIRFLWTFPLFLLLLLFLFVIFLGILFVFLFLIRRPVYSYYVSGGKTREIIDLKEQKKKKWIAILALILIVAGLILLNYLKIDKNGKIYWEKKEKIQEQDYI</sequence>
<dbReference type="AlphaFoldDB" id="A0A1J4SCQ9"/>
<dbReference type="Proteomes" id="UP000182278">
    <property type="component" value="Unassembled WGS sequence"/>
</dbReference>